<sequence>MSLSDINTKLHQIESDLNVFREVFLSDTTDLASQYRRVRNDLRLIAIRQIQVEKNLMLLLTHFGIPSTTCDTEQELKEFNKNYNKLSNATHHDY</sequence>
<proteinExistence type="predicted"/>
<dbReference type="Proteomes" id="UP000077462">
    <property type="component" value="Plasmid pRra3"/>
</dbReference>
<evidence type="ECO:0000313" key="2">
    <source>
        <dbReference type="Proteomes" id="UP000077462"/>
    </source>
</evidence>
<name>A0A9N7G9L7_RICCR</name>
<reference evidence="1 2" key="1">
    <citation type="journal article" date="2016" name="Genome Announc.">
        <title>Genome Sequence of the Tick-Borne Pathogen Rickettsia raoultii.</title>
        <authorList>
            <person name="El Karkouri K."/>
            <person name="Mediannikov O."/>
            <person name="Robert C."/>
            <person name="Raoult D."/>
            <person name="Fournier P.E."/>
        </authorList>
    </citation>
    <scope>NUCLEOTIDE SEQUENCE [LARGE SCALE GENOMIC DNA]</scope>
    <source>
        <strain evidence="1 2">Khabarovsk</strain>
    </source>
</reference>
<protein>
    <submittedName>
        <fullName evidence="1">Uncharacterized protein</fullName>
    </submittedName>
</protein>
<dbReference type="AlphaFoldDB" id="A0A9N7G9L7"/>
<accession>A0A9N7G9L7</accession>
<dbReference type="EMBL" id="CP010972">
    <property type="protein sequence ID" value="AJQ52546.1"/>
    <property type="molecule type" value="Genomic_DNA"/>
</dbReference>
<geneLocation type="plasmid" evidence="2">
    <name>prra3</name>
</geneLocation>
<gene>
    <name evidence="1" type="ORF">UQ52_08030</name>
</gene>
<dbReference type="RefSeq" id="WP_017208726.1">
    <property type="nucleotide sequence ID" value="NZ_CP010972.1"/>
</dbReference>
<keyword evidence="1" id="KW-0614">Plasmid</keyword>
<evidence type="ECO:0000313" key="1">
    <source>
        <dbReference type="EMBL" id="AJQ52546.1"/>
    </source>
</evidence>
<organism evidence="1 2">
    <name type="scientific">Rickettsia conorii subsp. raoultii</name>
    <dbReference type="NCBI Taxonomy" id="369822"/>
    <lineage>
        <taxon>Bacteria</taxon>
        <taxon>Pseudomonadati</taxon>
        <taxon>Pseudomonadota</taxon>
        <taxon>Alphaproteobacteria</taxon>
        <taxon>Rickettsiales</taxon>
        <taxon>Rickettsiaceae</taxon>
        <taxon>Rickettsieae</taxon>
        <taxon>Rickettsia</taxon>
        <taxon>spotted fever group</taxon>
    </lineage>
</organism>